<dbReference type="InterPro" id="IPR003284">
    <property type="entry name" value="Sal_SpvB"/>
</dbReference>
<dbReference type="SUPFAM" id="SSF69318">
    <property type="entry name" value="Integrin alpha N-terminal domain"/>
    <property type="match status" value="1"/>
</dbReference>
<evidence type="ECO:0000313" key="6">
    <source>
        <dbReference type="EMBL" id="RYM44683.1"/>
    </source>
</evidence>
<gene>
    <name evidence="6" type="ORF">EVS84_02750</name>
</gene>
<dbReference type="Pfam" id="PF12256">
    <property type="entry name" value="TcdB_toxin_midN"/>
    <property type="match status" value="1"/>
</dbReference>
<proteinExistence type="predicted"/>
<comment type="subcellular location">
    <subcellularLocation>
        <location evidence="1">Secreted</location>
    </subcellularLocation>
</comment>
<reference evidence="6 7" key="1">
    <citation type="submission" date="2019-02" db="EMBL/GenBank/DDBJ databases">
        <title>Genome of Pseudomonas korensis isolated from heavy metal contaminated environment.</title>
        <authorList>
            <person name="Ayangbenro A.S."/>
            <person name="Babalola O."/>
        </authorList>
    </citation>
    <scope>NUCLEOTIDE SEQUENCE [LARGE SCALE GENOMIC DNA]</scope>
    <source>
        <strain evidence="6 7">AB36</strain>
    </source>
</reference>
<dbReference type="InterPro" id="IPR022044">
    <property type="entry name" value="TcdB_toxin_mid/C"/>
</dbReference>
<dbReference type="Pfam" id="PF12255">
    <property type="entry name" value="TcdB_toxin_midC"/>
    <property type="match status" value="1"/>
</dbReference>
<comment type="caution">
    <text evidence="6">The sequence shown here is derived from an EMBL/GenBank/DDBJ whole genome shotgun (WGS) entry which is preliminary data.</text>
</comment>
<organism evidence="6 7">
    <name type="scientific">Pseudomonas koreensis</name>
    <dbReference type="NCBI Taxonomy" id="198620"/>
    <lineage>
        <taxon>Bacteria</taxon>
        <taxon>Pseudomonadati</taxon>
        <taxon>Pseudomonadota</taxon>
        <taxon>Gammaproteobacteria</taxon>
        <taxon>Pseudomonadales</taxon>
        <taxon>Pseudomonadaceae</taxon>
        <taxon>Pseudomonas</taxon>
    </lineage>
</organism>
<dbReference type="InterPro" id="IPR022045">
    <property type="entry name" value="TcdB_toxin_mid/N"/>
</dbReference>
<dbReference type="InterPro" id="IPR028994">
    <property type="entry name" value="Integrin_alpha_N"/>
</dbReference>
<keyword evidence="2" id="KW-0964">Secreted</keyword>
<evidence type="ECO:0000313" key="7">
    <source>
        <dbReference type="Proteomes" id="UP000291107"/>
    </source>
</evidence>
<keyword evidence="3" id="KW-0843">Virulence</keyword>
<protein>
    <submittedName>
        <fullName evidence="6">Toxin</fullName>
    </submittedName>
</protein>
<dbReference type="RefSeq" id="WP_129997537.1">
    <property type="nucleotide sequence ID" value="NZ_SEUB01000001.1"/>
</dbReference>
<name>A0A4Q4L9W5_9PSED</name>
<dbReference type="GO" id="GO:0005737">
    <property type="term" value="C:cytoplasm"/>
    <property type="evidence" value="ECO:0007669"/>
    <property type="project" value="InterPro"/>
</dbReference>
<dbReference type="Pfam" id="PF03534">
    <property type="entry name" value="SpvB"/>
    <property type="match status" value="1"/>
</dbReference>
<dbReference type="Proteomes" id="UP000291107">
    <property type="component" value="Unassembled WGS sequence"/>
</dbReference>
<evidence type="ECO:0000256" key="1">
    <source>
        <dbReference type="ARBA" id="ARBA00004613"/>
    </source>
</evidence>
<evidence type="ECO:0000256" key="3">
    <source>
        <dbReference type="ARBA" id="ARBA00023026"/>
    </source>
</evidence>
<feature type="domain" description="Insecticide toxin TcdB middle/N-terminal" evidence="5">
    <location>
        <begin position="653"/>
        <end position="797"/>
    </location>
</feature>
<evidence type="ECO:0000259" key="4">
    <source>
        <dbReference type="Pfam" id="PF12255"/>
    </source>
</evidence>
<accession>A0A4Q4L9W5</accession>
<feature type="domain" description="Insecticide toxin TcdB middle/C-terminal" evidence="4">
    <location>
        <begin position="867"/>
        <end position="1015"/>
    </location>
</feature>
<sequence length="1490" mass="168841">MPDQDLSITAPSIAKSSSIATIGKSWSAVGPTGTAGVELPIPTAGRGYDPHMLLSSSSQSGNSTFGLGWNLAGLSQISRRTNKGVPRYTEHDEIIGHDGEVWMPELDDDGNLKSRSETTYRDRPIPAHTVVSYRARIESDFSLRECWHPADGGAPFWLVHGADGTLHVYGKTAASRRADPADPLRVSSWLLCESMNAHGEHICYEYKADDQPDEQDAIHDYRAQRYLRRVCHGNATASDRLYSWDFDRPTDLAWHFQLLFDYGERSDSLTQIPTYDEETRWRVRQDRFSTSGQGFELGTRRLCQQVLMFHHFPKGLATEAKLARRLLLEYRPIQNIAQWAYSQISAAHYQAFDAEGNVEHSPPVEFEYAPFEISKTPAPLLENQNQPGIEDGGFYQCVDLYGEGVPGFLCHYDNACYYREPVRATPGTELIGYGPWTLLDRIPLANRNRAVAQLLDLTGDGRLDLIIARLGYCGFHALNAQRQFELFSAFDKFPREHQDLSLTMGDFSGDGLMSAASISPDRVRLYASLREKGFAAAQEIPHEYDDDRLPVFSNSPTELVLLGNLLGSDMPELCRIRHDEVRCWSNFGHGKFGKGRKISALPFTYEEFAASRVRLADLDGSGAPALIYLKSDTFEIYLNRGGNGLEQIPVSVPWPEGVRYDRLCQVSFADLQGLGCASLILTVPHMKPRHWRYDFVANKPYLLASSNNNMGCCSSVTYRSSAQEWLDEKARLLTLGRAPVCHLPFPLAVVKKQEQHDEITNVRLTQLFEWREGFYDGREREFRGFGYLQQLDCERATGPSEPGFSEPAQTRIWFHNGQDMNRPRDDYFSADVDAYPLGETLFSRYHPKGEIDEPITPEDAYSRYRIAQALVGSVARTETYAYQADARPPDEPQLYSVQETRYLVREVQPQGQYAAAVLLPLQVETISYQYDGFINDPLCRHDVTLRWDAFAAVTHALSVSYARRLTADSPPPFTEDHLNQWWCDAHDDAQQCFYISETRARLINLTGPQQWRLGLPYQERSNALKLRKGTLPTGLNPAQVSFETLRAHQDSTQWNNERVLTSQSVQRYVDIEGLELEDGVAGFEALRFSLELALLDKTALDAYSMVPEFDITKALEDIGYKDMQPMFEAMPSADKNLWSARFNFARYGNLLAFYKILEFNETQSHGVTKAEYDQHYLTVVRMELPDGCITRVAEFDYHALKPKRLIDANENIEEVIYEPSGQPLVTSFYGTENGKDAGFHELTGWTKPDTSAEYAIQNPYLTVQKAASTLHKNLFSWMGRIPASTLQTRSIRQGDLLPGGHIRASARQRLAEGKDLTPDDQLLLNAIDAAYREPVHTVMLSADRYPDDPDVQVQIVKTCVDGFGRILQTLQEVDPGLAYTVDENGELLIEEGEQLAQRRWRISERVEYNNKGLPIRQYRPFFANTHRYVNQSVRKLGLFDQLFYDALGRLIKLINAKEDFARTTCHPWFTISEDFNDTAEEVVHSRESGA</sequence>
<dbReference type="EMBL" id="SEUB01000001">
    <property type="protein sequence ID" value="RYM44683.1"/>
    <property type="molecule type" value="Genomic_DNA"/>
</dbReference>
<dbReference type="PRINTS" id="PR01341">
    <property type="entry name" value="SALSPVBPROT"/>
</dbReference>
<evidence type="ECO:0000256" key="2">
    <source>
        <dbReference type="ARBA" id="ARBA00022525"/>
    </source>
</evidence>
<dbReference type="GO" id="GO:0005576">
    <property type="term" value="C:extracellular region"/>
    <property type="evidence" value="ECO:0007669"/>
    <property type="project" value="UniProtKB-SubCell"/>
</dbReference>
<evidence type="ECO:0000259" key="5">
    <source>
        <dbReference type="Pfam" id="PF12256"/>
    </source>
</evidence>